<reference evidence="1" key="1">
    <citation type="submission" date="2014-11" db="EMBL/GenBank/DDBJ databases">
        <authorList>
            <person name="Amaro Gonzalez C."/>
        </authorList>
    </citation>
    <scope>NUCLEOTIDE SEQUENCE</scope>
</reference>
<protein>
    <submittedName>
        <fullName evidence="1">Uncharacterized protein</fullName>
    </submittedName>
</protein>
<dbReference type="AlphaFoldDB" id="A0A0E9SDW2"/>
<evidence type="ECO:0000313" key="1">
    <source>
        <dbReference type="EMBL" id="JAH38860.1"/>
    </source>
</evidence>
<dbReference type="EMBL" id="GBXM01069717">
    <property type="protein sequence ID" value="JAH38860.1"/>
    <property type="molecule type" value="Transcribed_RNA"/>
</dbReference>
<sequence length="55" mass="5912">MHLGVNQSPPPPRKGVCIALKPAVLQQELHHSVILTSFAASCYNALKSSLMISLN</sequence>
<organism evidence="1">
    <name type="scientific">Anguilla anguilla</name>
    <name type="common">European freshwater eel</name>
    <name type="synonym">Muraena anguilla</name>
    <dbReference type="NCBI Taxonomy" id="7936"/>
    <lineage>
        <taxon>Eukaryota</taxon>
        <taxon>Metazoa</taxon>
        <taxon>Chordata</taxon>
        <taxon>Craniata</taxon>
        <taxon>Vertebrata</taxon>
        <taxon>Euteleostomi</taxon>
        <taxon>Actinopterygii</taxon>
        <taxon>Neopterygii</taxon>
        <taxon>Teleostei</taxon>
        <taxon>Anguilliformes</taxon>
        <taxon>Anguillidae</taxon>
        <taxon>Anguilla</taxon>
    </lineage>
</organism>
<accession>A0A0E9SDW2</accession>
<name>A0A0E9SDW2_ANGAN</name>
<reference evidence="1" key="2">
    <citation type="journal article" date="2015" name="Fish Shellfish Immunol.">
        <title>Early steps in the European eel (Anguilla anguilla)-Vibrio vulnificus interaction in the gills: Role of the RtxA13 toxin.</title>
        <authorList>
            <person name="Callol A."/>
            <person name="Pajuelo D."/>
            <person name="Ebbesson L."/>
            <person name="Teles M."/>
            <person name="MacKenzie S."/>
            <person name="Amaro C."/>
        </authorList>
    </citation>
    <scope>NUCLEOTIDE SEQUENCE</scope>
</reference>
<proteinExistence type="predicted"/>